<comment type="caution">
    <text evidence="1">The sequence shown here is derived from an EMBL/GenBank/DDBJ whole genome shotgun (WGS) entry which is preliminary data.</text>
</comment>
<evidence type="ECO:0000313" key="2">
    <source>
        <dbReference type="Proteomes" id="UP001605036"/>
    </source>
</evidence>
<evidence type="ECO:0000313" key="1">
    <source>
        <dbReference type="EMBL" id="KAL2642882.1"/>
    </source>
</evidence>
<reference evidence="1 2" key="1">
    <citation type="submission" date="2024-09" db="EMBL/GenBank/DDBJ databases">
        <title>Chromosome-scale assembly of Riccia fluitans.</title>
        <authorList>
            <person name="Paukszto L."/>
            <person name="Sawicki J."/>
            <person name="Karawczyk K."/>
            <person name="Piernik-Szablinska J."/>
            <person name="Szczecinska M."/>
            <person name="Mazdziarz M."/>
        </authorList>
    </citation>
    <scope>NUCLEOTIDE SEQUENCE [LARGE SCALE GENOMIC DNA]</scope>
    <source>
        <strain evidence="1">Rf_01</strain>
        <tissue evidence="1">Aerial parts of the thallus</tissue>
    </source>
</reference>
<name>A0ABD1Z528_9MARC</name>
<sequence length="195" mass="21573">MQWQDVPLPPKSPKKWKTGAKQPNRASIFLVPLQVEEMDSQGVALNQDDRLDLGMLFIDEDIDCGEPDLCKGIAEKEDPRVPATIHLGECTLWISTFGRTAKKFREMIRVVEKGLGRPPHCCLRLLVAWPRRDTTTPGSESTKGCPSFLTMGHTGPADYVDKNAPDGFRDPAHQPVGLLNIPPAHSFAPTSLPPR</sequence>
<dbReference type="Proteomes" id="UP001605036">
    <property type="component" value="Unassembled WGS sequence"/>
</dbReference>
<gene>
    <name evidence="1" type="ORF">R1flu_010469</name>
</gene>
<keyword evidence="2" id="KW-1185">Reference proteome</keyword>
<organism evidence="1 2">
    <name type="scientific">Riccia fluitans</name>
    <dbReference type="NCBI Taxonomy" id="41844"/>
    <lineage>
        <taxon>Eukaryota</taxon>
        <taxon>Viridiplantae</taxon>
        <taxon>Streptophyta</taxon>
        <taxon>Embryophyta</taxon>
        <taxon>Marchantiophyta</taxon>
        <taxon>Marchantiopsida</taxon>
        <taxon>Marchantiidae</taxon>
        <taxon>Marchantiales</taxon>
        <taxon>Ricciaceae</taxon>
        <taxon>Riccia</taxon>
    </lineage>
</organism>
<accession>A0ABD1Z528</accession>
<proteinExistence type="predicted"/>
<protein>
    <submittedName>
        <fullName evidence="1">Uncharacterized protein</fullName>
    </submittedName>
</protein>
<dbReference type="AlphaFoldDB" id="A0ABD1Z528"/>
<dbReference type="EMBL" id="JBHFFA010000002">
    <property type="protein sequence ID" value="KAL2642882.1"/>
    <property type="molecule type" value="Genomic_DNA"/>
</dbReference>